<reference evidence="3" key="1">
    <citation type="journal article" date="2013" name="Nat. Genet.">
        <title>The Capsella rubella genome and the genomic consequences of rapid mating system evolution.</title>
        <authorList>
            <person name="Slotte T."/>
            <person name="Hazzouri K.M."/>
            <person name="Agren J.A."/>
            <person name="Koenig D."/>
            <person name="Maumus F."/>
            <person name="Guo Y.L."/>
            <person name="Steige K."/>
            <person name="Platts A.E."/>
            <person name="Escobar J.S."/>
            <person name="Newman L.K."/>
            <person name="Wang W."/>
            <person name="Mandakova T."/>
            <person name="Vello E."/>
            <person name="Smith L.M."/>
            <person name="Henz S.R."/>
            <person name="Steffen J."/>
            <person name="Takuno S."/>
            <person name="Brandvain Y."/>
            <person name="Coop G."/>
            <person name="Andolfatto P."/>
            <person name="Hu T.T."/>
            <person name="Blanchette M."/>
            <person name="Clark R.M."/>
            <person name="Quesneville H."/>
            <person name="Nordborg M."/>
            <person name="Gaut B.S."/>
            <person name="Lysak M.A."/>
            <person name="Jenkins J."/>
            <person name="Grimwood J."/>
            <person name="Chapman J."/>
            <person name="Prochnik S."/>
            <person name="Shu S."/>
            <person name="Rokhsar D."/>
            <person name="Schmutz J."/>
            <person name="Weigel D."/>
            <person name="Wright S.I."/>
        </authorList>
    </citation>
    <scope>NUCLEOTIDE SEQUENCE [LARGE SCALE GENOMIC DNA]</scope>
    <source>
        <strain evidence="3">cv. Monte Gargano</strain>
    </source>
</reference>
<dbReference type="InterPro" id="IPR053781">
    <property type="entry name" value="F-box_AtFBL13-like"/>
</dbReference>
<dbReference type="CDD" id="cd22160">
    <property type="entry name" value="F-box_AtFBL13-like"/>
    <property type="match status" value="1"/>
</dbReference>
<protein>
    <recommendedName>
        <fullName evidence="1">F-box domain-containing protein</fullName>
    </recommendedName>
</protein>
<dbReference type="InterPro" id="IPR055411">
    <property type="entry name" value="LRR_FXL15/At3g58940/PEG3-like"/>
</dbReference>
<dbReference type="Gene3D" id="1.20.1280.50">
    <property type="match status" value="1"/>
</dbReference>
<dbReference type="eggNOG" id="ENOG502R3XM">
    <property type="taxonomic scope" value="Eukaryota"/>
</dbReference>
<dbReference type="OrthoDB" id="1100840at2759"/>
<sequence length="356" mass="41839">MVSRKKEEEICDQVPHEEEEEDLISKLPESLISEILYHLPTRDAVRTSALSTRWRNLWQSVPTLDLSYYRFAQFHAFESFVKRFLWSNDTESQIRKLRLRFGYHQRYDMCHCDVTSWIDAVTTRRIQHLEVHGFRDSWMHIPIPQSLYTCEKLVHLRLYEVALRYAEFVSLPCLKVMHLQNNKYYDETTLQRLISGCPILEDLTIITYSELKKPDVLQVRSHTLKRIHIYHDFPLVVIDAPLLQCLRTSVSSPKNLEIVNLSSSARLDIDFPFDCARYSSSMVHDILTDVSSVRELVISNVIWKEIFEYSKSGPVLQFCHLSRLNVKFSKSDLEMLPTLLGSCPKLEFFVLVMNNF</sequence>
<accession>R0G833</accession>
<dbReference type="SMART" id="SM00256">
    <property type="entry name" value="FBOX"/>
    <property type="match status" value="1"/>
</dbReference>
<dbReference type="SUPFAM" id="SSF52047">
    <property type="entry name" value="RNI-like"/>
    <property type="match status" value="1"/>
</dbReference>
<evidence type="ECO:0000313" key="3">
    <source>
        <dbReference type="Proteomes" id="UP000029121"/>
    </source>
</evidence>
<keyword evidence="3" id="KW-1185">Reference proteome</keyword>
<dbReference type="PANTHER" id="PTHR31900">
    <property type="entry name" value="F-BOX/RNI SUPERFAMILY PROTEIN-RELATED"/>
    <property type="match status" value="1"/>
</dbReference>
<dbReference type="EMBL" id="KB870812">
    <property type="protein sequence ID" value="EOA12684.1"/>
    <property type="molecule type" value="Genomic_DNA"/>
</dbReference>
<dbReference type="AlphaFoldDB" id="R0G833"/>
<feature type="domain" description="F-box" evidence="1">
    <location>
        <begin position="21"/>
        <end position="71"/>
    </location>
</feature>
<dbReference type="KEGG" id="crb:17877172"/>
<dbReference type="PANTHER" id="PTHR31900:SF33">
    <property type="entry name" value="PROTEIN WITH RNI-LIKE_FBD-LIKE DOMAIN"/>
    <property type="match status" value="1"/>
</dbReference>
<dbReference type="PROSITE" id="PS50181">
    <property type="entry name" value="FBOX"/>
    <property type="match status" value="1"/>
</dbReference>
<dbReference type="InterPro" id="IPR050232">
    <property type="entry name" value="FBL13/AtMIF1-like"/>
</dbReference>
<evidence type="ECO:0000313" key="2">
    <source>
        <dbReference type="EMBL" id="EOA12684.1"/>
    </source>
</evidence>
<name>R0G833_9BRAS</name>
<dbReference type="InterPro" id="IPR036047">
    <property type="entry name" value="F-box-like_dom_sf"/>
</dbReference>
<dbReference type="InterPro" id="IPR001810">
    <property type="entry name" value="F-box_dom"/>
</dbReference>
<dbReference type="Pfam" id="PF00646">
    <property type="entry name" value="F-box"/>
    <property type="match status" value="1"/>
</dbReference>
<dbReference type="InterPro" id="IPR032675">
    <property type="entry name" value="LRR_dom_sf"/>
</dbReference>
<organism evidence="2 3">
    <name type="scientific">Capsella rubella</name>
    <dbReference type="NCBI Taxonomy" id="81985"/>
    <lineage>
        <taxon>Eukaryota</taxon>
        <taxon>Viridiplantae</taxon>
        <taxon>Streptophyta</taxon>
        <taxon>Embryophyta</taxon>
        <taxon>Tracheophyta</taxon>
        <taxon>Spermatophyta</taxon>
        <taxon>Magnoliopsida</taxon>
        <taxon>eudicotyledons</taxon>
        <taxon>Gunneridae</taxon>
        <taxon>Pentapetalae</taxon>
        <taxon>rosids</taxon>
        <taxon>malvids</taxon>
        <taxon>Brassicales</taxon>
        <taxon>Brassicaceae</taxon>
        <taxon>Camelineae</taxon>
        <taxon>Capsella</taxon>
    </lineage>
</organism>
<dbReference type="STRING" id="81985.R0G833"/>
<gene>
    <name evidence="2" type="ORF">CARUB_v10027905mg</name>
</gene>
<dbReference type="Gene3D" id="3.80.10.10">
    <property type="entry name" value="Ribonuclease Inhibitor"/>
    <property type="match status" value="1"/>
</dbReference>
<evidence type="ECO:0000259" key="1">
    <source>
        <dbReference type="PROSITE" id="PS50181"/>
    </source>
</evidence>
<dbReference type="SUPFAM" id="SSF81383">
    <property type="entry name" value="F-box domain"/>
    <property type="match status" value="1"/>
</dbReference>
<dbReference type="Proteomes" id="UP000029121">
    <property type="component" value="Unassembled WGS sequence"/>
</dbReference>
<proteinExistence type="predicted"/>
<dbReference type="Pfam" id="PF24758">
    <property type="entry name" value="LRR_At5g56370"/>
    <property type="match status" value="1"/>
</dbReference>